<dbReference type="InterPro" id="IPR026983">
    <property type="entry name" value="DHC"/>
</dbReference>
<organism evidence="1 2">
    <name type="scientific">Ictalurus punctatus</name>
    <name type="common">Channel catfish</name>
    <name type="synonym">Silurus punctatus</name>
    <dbReference type="NCBI Taxonomy" id="7998"/>
    <lineage>
        <taxon>Eukaryota</taxon>
        <taxon>Metazoa</taxon>
        <taxon>Chordata</taxon>
        <taxon>Craniata</taxon>
        <taxon>Vertebrata</taxon>
        <taxon>Euteleostomi</taxon>
        <taxon>Actinopterygii</taxon>
        <taxon>Neopterygii</taxon>
        <taxon>Teleostei</taxon>
        <taxon>Ostariophysi</taxon>
        <taxon>Siluriformes</taxon>
        <taxon>Ictaluridae</taxon>
        <taxon>Ictalurus</taxon>
    </lineage>
</organism>
<dbReference type="GO" id="GO:0051959">
    <property type="term" value="F:dynein light intermediate chain binding"/>
    <property type="evidence" value="ECO:0007669"/>
    <property type="project" value="InterPro"/>
</dbReference>
<protein>
    <submittedName>
        <fullName evidence="2">Dynein axonemal heavy chain 6</fullName>
    </submittedName>
</protein>
<accession>A0A979EQV4</accession>
<dbReference type="KEGG" id="ipu:108262479"/>
<dbReference type="Proteomes" id="UP000221080">
    <property type="component" value="Unplaced"/>
</dbReference>
<dbReference type="GO" id="GO:0045505">
    <property type="term" value="F:dynein intermediate chain binding"/>
    <property type="evidence" value="ECO:0007669"/>
    <property type="project" value="InterPro"/>
</dbReference>
<dbReference type="GO" id="GO:0007018">
    <property type="term" value="P:microtubule-based movement"/>
    <property type="evidence" value="ECO:0007669"/>
    <property type="project" value="InterPro"/>
</dbReference>
<dbReference type="GeneID" id="108262479"/>
<dbReference type="RefSeq" id="XP_047009941.1">
    <property type="nucleotide sequence ID" value="XM_047153985.2"/>
</dbReference>
<reference evidence="2" key="1">
    <citation type="submission" date="2025-08" db="UniProtKB">
        <authorList>
            <consortium name="RefSeq"/>
        </authorList>
    </citation>
    <scope>IDENTIFICATION</scope>
    <source>
        <tissue evidence="2">Blood</tissue>
    </source>
</reference>
<evidence type="ECO:0000313" key="2">
    <source>
        <dbReference type="RefSeq" id="XP_047009941.1"/>
    </source>
</evidence>
<dbReference type="PANTHER" id="PTHR45703:SF36">
    <property type="entry name" value="DYNEIN HEAVY CHAIN, CYTOPLASMIC"/>
    <property type="match status" value="1"/>
</dbReference>
<sequence length="112" mass="12382">MTAKVIQLYETMLVHQGVLLVCPTRGGKTTAYRALADALRTLHETEGCEVNPFYKPIETDVLNPQSVSLDELYGEDDPLTREWSAIKPSLGSDIADTHKWVVSDVPVDVPVD</sequence>
<dbReference type="PANTHER" id="PTHR45703">
    <property type="entry name" value="DYNEIN HEAVY CHAIN"/>
    <property type="match status" value="1"/>
</dbReference>
<dbReference type="InterPro" id="IPR027417">
    <property type="entry name" value="P-loop_NTPase"/>
</dbReference>
<dbReference type="Gene3D" id="3.40.50.300">
    <property type="entry name" value="P-loop containing nucleotide triphosphate hydrolases"/>
    <property type="match status" value="1"/>
</dbReference>
<dbReference type="GO" id="GO:0030286">
    <property type="term" value="C:dynein complex"/>
    <property type="evidence" value="ECO:0007669"/>
    <property type="project" value="InterPro"/>
</dbReference>
<evidence type="ECO:0000313" key="1">
    <source>
        <dbReference type="Proteomes" id="UP000221080"/>
    </source>
</evidence>
<gene>
    <name evidence="2" type="primary">LOC108262479</name>
</gene>
<dbReference type="OrthoDB" id="8814913at2759"/>
<keyword evidence="1" id="KW-1185">Reference proteome</keyword>
<proteinExistence type="predicted"/>
<dbReference type="AlphaFoldDB" id="A0A979EQV4"/>
<name>A0A979EQV4_ICTPU</name>